<protein>
    <submittedName>
        <fullName evidence="1">Uncharacterized protein</fullName>
    </submittedName>
</protein>
<evidence type="ECO:0000313" key="1">
    <source>
        <dbReference type="EMBL" id="OLP83014.1"/>
    </source>
</evidence>
<dbReference type="Proteomes" id="UP000186817">
    <property type="component" value="Unassembled WGS sequence"/>
</dbReference>
<evidence type="ECO:0000313" key="2">
    <source>
        <dbReference type="Proteomes" id="UP000186817"/>
    </source>
</evidence>
<proteinExistence type="predicted"/>
<reference evidence="1 2" key="1">
    <citation type="submission" date="2016-02" db="EMBL/GenBank/DDBJ databases">
        <title>Genome analysis of coral dinoflagellate symbionts highlights evolutionary adaptations to a symbiotic lifestyle.</title>
        <authorList>
            <person name="Aranda M."/>
            <person name="Li Y."/>
            <person name="Liew Y.J."/>
            <person name="Baumgarten S."/>
            <person name="Simakov O."/>
            <person name="Wilson M."/>
            <person name="Piel J."/>
            <person name="Ashoor H."/>
            <person name="Bougouffa S."/>
            <person name="Bajic V.B."/>
            <person name="Ryu T."/>
            <person name="Ravasi T."/>
            <person name="Bayer T."/>
            <person name="Micklem G."/>
            <person name="Kim H."/>
            <person name="Bhak J."/>
            <person name="Lajeunesse T.C."/>
            <person name="Voolstra C.R."/>
        </authorList>
    </citation>
    <scope>NUCLEOTIDE SEQUENCE [LARGE SCALE GENOMIC DNA]</scope>
    <source>
        <strain evidence="1 2">CCMP2467</strain>
    </source>
</reference>
<gene>
    <name evidence="1" type="ORF">AK812_SmicGene36271</name>
</gene>
<sequence length="168" mass="17952">MRSSAFGAYSAAAWVSEEMDANLDQCCGLKVRVVVSAFFSPTAAVMISPMSISGVPFVVLVSPLECRMFISLSSLCALVRWHVHPVDIFGKSLPSQQQPDRISFTLPVGTIAFVEFVCEGGEELDRALIPFFCPRPGLAPAGVSDRSVGEHMHDDIGGACSGVLLESD</sequence>
<keyword evidence="2" id="KW-1185">Reference proteome</keyword>
<accession>A0A1Q9CJD2</accession>
<comment type="caution">
    <text evidence="1">The sequence shown here is derived from an EMBL/GenBank/DDBJ whole genome shotgun (WGS) entry which is preliminary data.</text>
</comment>
<name>A0A1Q9CJD2_SYMMI</name>
<organism evidence="1 2">
    <name type="scientific">Symbiodinium microadriaticum</name>
    <name type="common">Dinoflagellate</name>
    <name type="synonym">Zooxanthella microadriatica</name>
    <dbReference type="NCBI Taxonomy" id="2951"/>
    <lineage>
        <taxon>Eukaryota</taxon>
        <taxon>Sar</taxon>
        <taxon>Alveolata</taxon>
        <taxon>Dinophyceae</taxon>
        <taxon>Suessiales</taxon>
        <taxon>Symbiodiniaceae</taxon>
        <taxon>Symbiodinium</taxon>
    </lineage>
</organism>
<dbReference type="EMBL" id="LSRX01001149">
    <property type="protein sequence ID" value="OLP83014.1"/>
    <property type="molecule type" value="Genomic_DNA"/>
</dbReference>
<dbReference type="AlphaFoldDB" id="A0A1Q9CJD2"/>